<accession>A0ABR7V9V1</accession>
<feature type="domain" description="Porphobilinogen deaminase C-terminal" evidence="12">
    <location>
        <begin position="221"/>
        <end position="291"/>
    </location>
</feature>
<protein>
    <recommendedName>
        <fullName evidence="9">Hydroxymethylbilane synthase</fullName>
        <ecNumber evidence="9">2.5.1.61</ecNumber>
    </recommendedName>
</protein>
<evidence type="ECO:0000256" key="2">
    <source>
        <dbReference type="ARBA" id="ARBA00002869"/>
    </source>
</evidence>
<comment type="subunit">
    <text evidence="5">Monomer.</text>
</comment>
<feature type="domain" description="Porphobilinogen deaminase N-terminal" evidence="10">
    <location>
        <begin position="5"/>
        <end position="206"/>
    </location>
</feature>
<feature type="domain" description="Tetrapyrrole biosynthesis uroporphyrinogen III synthase" evidence="11">
    <location>
        <begin position="336"/>
        <end position="518"/>
    </location>
</feature>
<dbReference type="PANTHER" id="PTHR11557">
    <property type="entry name" value="PORPHOBILINOGEN DEAMINASE"/>
    <property type="match status" value="1"/>
</dbReference>
<dbReference type="PANTHER" id="PTHR11557:SF0">
    <property type="entry name" value="PORPHOBILINOGEN DEAMINASE"/>
    <property type="match status" value="1"/>
</dbReference>
<name>A0ABR7V9V1_9FLAO</name>
<dbReference type="EC" id="2.5.1.61" evidence="9"/>
<dbReference type="InterPro" id="IPR022419">
    <property type="entry name" value="Porphobilin_deaminase_cofac_BS"/>
</dbReference>
<organism evidence="13 14">
    <name type="scientific">Maribacter arenosus</name>
    <dbReference type="NCBI Taxonomy" id="1854708"/>
    <lineage>
        <taxon>Bacteria</taxon>
        <taxon>Pseudomonadati</taxon>
        <taxon>Bacteroidota</taxon>
        <taxon>Flavobacteriia</taxon>
        <taxon>Flavobacteriales</taxon>
        <taxon>Flavobacteriaceae</taxon>
        <taxon>Maribacter</taxon>
    </lineage>
</organism>
<evidence type="ECO:0000313" key="14">
    <source>
        <dbReference type="Proteomes" id="UP000598350"/>
    </source>
</evidence>
<sequence>MSKSIRIGTRDSELALWQANTVKNKLEALGYQTTLVPVKSTGDLVLDKPLYEMGITGIFTKTLDVAMLNGDIDIAVHSMKDVPTALPKGIVQAAVLERANYLDILAYKDNEEFLASRDAIIATGSLRRKAQWLNRYPTHTVVDLRGNVNSRMQKLKDNDWNGAIFAAAGLDRIGLEHEHTIGLTWMLPAPAQGAIMVVALEKDDFVLEACAELNHEATEICTQLEREFLRLLEGGCSAPIGALAYINSKTEEVTFKGVLLSVDGTKKLEAEFTAPFGEHKSLGRDCANSILSRGGKNLVGEVQRDTKSIEIFCTKKLTQDQRSLFKGGLQVDSEDFIKTSPTRIPRKVLTAKMQNVIITSKNAVEALLTNVSASQLQFKNIYCVGRRTKRLIEARIGLVRHFEKNAKKLAEYLVDYLEGTEVTYFCSNLRMDDLPNILTNSGITVNEIEAYKTKHTPVKVPPNVKGVLFFSPSTIKSYLKLNRTDIIAYCIGESTAKVAREHFSEVYVAKIPDMESVIDLVNAKYLKGKG</sequence>
<keyword evidence="7" id="KW-0627">Porphyrin biosynthesis</keyword>
<dbReference type="InterPro" id="IPR036108">
    <property type="entry name" value="4pyrrol_syn_uPrphyn_synt_sf"/>
</dbReference>
<dbReference type="Pfam" id="PF03900">
    <property type="entry name" value="Porphobil_deamC"/>
    <property type="match status" value="1"/>
</dbReference>
<comment type="similarity">
    <text evidence="4">Belongs to the HMBS family.</text>
</comment>
<dbReference type="SUPFAM" id="SSF53850">
    <property type="entry name" value="Periplasmic binding protein-like II"/>
    <property type="match status" value="1"/>
</dbReference>
<dbReference type="SUPFAM" id="SSF54782">
    <property type="entry name" value="Porphobilinogen deaminase (hydroxymethylbilane synthase), C-terminal domain"/>
    <property type="match status" value="1"/>
</dbReference>
<comment type="caution">
    <text evidence="13">The sequence shown here is derived from an EMBL/GenBank/DDBJ whole genome shotgun (WGS) entry which is preliminary data.</text>
</comment>
<dbReference type="Pfam" id="PF01379">
    <property type="entry name" value="Porphobil_deam"/>
    <property type="match status" value="1"/>
</dbReference>
<evidence type="ECO:0000256" key="6">
    <source>
        <dbReference type="ARBA" id="ARBA00022679"/>
    </source>
</evidence>
<evidence type="ECO:0000256" key="4">
    <source>
        <dbReference type="ARBA" id="ARBA00005638"/>
    </source>
</evidence>
<dbReference type="InterPro" id="IPR000860">
    <property type="entry name" value="HemC"/>
</dbReference>
<dbReference type="GO" id="GO:0004418">
    <property type="term" value="F:hydroxymethylbilane synthase activity"/>
    <property type="evidence" value="ECO:0007669"/>
    <property type="project" value="UniProtKB-EC"/>
</dbReference>
<evidence type="ECO:0000256" key="7">
    <source>
        <dbReference type="ARBA" id="ARBA00023244"/>
    </source>
</evidence>
<dbReference type="NCBIfam" id="TIGR00212">
    <property type="entry name" value="hemC"/>
    <property type="match status" value="1"/>
</dbReference>
<dbReference type="InterPro" id="IPR036803">
    <property type="entry name" value="Porphobilinogen_deaminase_C_sf"/>
</dbReference>
<comment type="function">
    <text evidence="2">Tetrapolymerization of the monopyrrole PBG into the hydroxymethylbilane pre-uroporphyrinogen in several discrete steps.</text>
</comment>
<gene>
    <name evidence="13" type="primary">hemC</name>
    <name evidence="13" type="ORF">HPE63_07125</name>
</gene>
<dbReference type="InterPro" id="IPR022417">
    <property type="entry name" value="Porphobilin_deaminase_N"/>
</dbReference>
<dbReference type="InterPro" id="IPR003754">
    <property type="entry name" value="4pyrrol_synth_uPrphyn_synth"/>
</dbReference>
<comment type="cofactor">
    <cofactor evidence="1">
        <name>dipyrromethane</name>
        <dbReference type="ChEBI" id="CHEBI:60342"/>
    </cofactor>
</comment>
<dbReference type="PRINTS" id="PR00151">
    <property type="entry name" value="PORPHBDMNASE"/>
</dbReference>
<dbReference type="CDD" id="cd06578">
    <property type="entry name" value="HemD"/>
    <property type="match status" value="1"/>
</dbReference>
<comment type="catalytic activity">
    <reaction evidence="8">
        <text>4 porphobilinogen + H2O = hydroxymethylbilane + 4 NH4(+)</text>
        <dbReference type="Rhea" id="RHEA:13185"/>
        <dbReference type="ChEBI" id="CHEBI:15377"/>
        <dbReference type="ChEBI" id="CHEBI:28938"/>
        <dbReference type="ChEBI" id="CHEBI:57845"/>
        <dbReference type="ChEBI" id="CHEBI:58126"/>
        <dbReference type="EC" id="2.5.1.61"/>
    </reaction>
</comment>
<comment type="pathway">
    <text evidence="3">Porphyrin-containing compound metabolism; protoporphyrin-IX biosynthesis; coproporphyrinogen-III from 5-aminolevulinate: step 2/4.</text>
</comment>
<reference evidence="13 14" key="1">
    <citation type="submission" date="2020-05" db="EMBL/GenBank/DDBJ databases">
        <title>The draft genome sequence of Maribacter arenosus CAU 1321.</title>
        <authorList>
            <person name="Mu L."/>
        </authorList>
    </citation>
    <scope>NUCLEOTIDE SEQUENCE [LARGE SCALE GENOMIC DNA]</scope>
    <source>
        <strain evidence="13 14">CAU 1321</strain>
    </source>
</reference>
<keyword evidence="6 13" id="KW-0808">Transferase</keyword>
<dbReference type="Gene3D" id="3.40.50.10090">
    <property type="match status" value="2"/>
</dbReference>
<evidence type="ECO:0000259" key="11">
    <source>
        <dbReference type="Pfam" id="PF02602"/>
    </source>
</evidence>
<dbReference type="Gene3D" id="3.40.190.10">
    <property type="entry name" value="Periplasmic binding protein-like II"/>
    <property type="match status" value="2"/>
</dbReference>
<evidence type="ECO:0000259" key="10">
    <source>
        <dbReference type="Pfam" id="PF01379"/>
    </source>
</evidence>
<dbReference type="PROSITE" id="PS00533">
    <property type="entry name" value="PORPHOBILINOGEN_DEAM"/>
    <property type="match status" value="1"/>
</dbReference>
<dbReference type="SUPFAM" id="SSF69618">
    <property type="entry name" value="HemD-like"/>
    <property type="match status" value="1"/>
</dbReference>
<evidence type="ECO:0000259" key="12">
    <source>
        <dbReference type="Pfam" id="PF03900"/>
    </source>
</evidence>
<evidence type="ECO:0000256" key="3">
    <source>
        <dbReference type="ARBA" id="ARBA00004735"/>
    </source>
</evidence>
<evidence type="ECO:0000256" key="5">
    <source>
        <dbReference type="ARBA" id="ARBA00011245"/>
    </source>
</evidence>
<keyword evidence="14" id="KW-1185">Reference proteome</keyword>
<evidence type="ECO:0000256" key="8">
    <source>
        <dbReference type="ARBA" id="ARBA00048169"/>
    </source>
</evidence>
<evidence type="ECO:0000313" key="13">
    <source>
        <dbReference type="EMBL" id="MBD0850436.1"/>
    </source>
</evidence>
<evidence type="ECO:0000256" key="9">
    <source>
        <dbReference type="NCBIfam" id="TIGR00212"/>
    </source>
</evidence>
<dbReference type="Proteomes" id="UP000598350">
    <property type="component" value="Unassembled WGS sequence"/>
</dbReference>
<proteinExistence type="inferred from homology"/>
<dbReference type="CDD" id="cd13647">
    <property type="entry name" value="PBP2_PBGD_2"/>
    <property type="match status" value="1"/>
</dbReference>
<dbReference type="RefSeq" id="WP_188313564.1">
    <property type="nucleotide sequence ID" value="NZ_JABTCG010000002.1"/>
</dbReference>
<dbReference type="Gene3D" id="3.30.160.40">
    <property type="entry name" value="Porphobilinogen deaminase, C-terminal domain"/>
    <property type="match status" value="1"/>
</dbReference>
<dbReference type="Pfam" id="PF02602">
    <property type="entry name" value="HEM4"/>
    <property type="match status" value="1"/>
</dbReference>
<dbReference type="InterPro" id="IPR022418">
    <property type="entry name" value="Porphobilinogen_deaminase_C"/>
</dbReference>
<evidence type="ECO:0000256" key="1">
    <source>
        <dbReference type="ARBA" id="ARBA00001916"/>
    </source>
</evidence>
<dbReference type="EMBL" id="JABTCG010000002">
    <property type="protein sequence ID" value="MBD0850436.1"/>
    <property type="molecule type" value="Genomic_DNA"/>
</dbReference>